<reference evidence="3 5" key="2">
    <citation type="submission" date="2019-08" db="EMBL/GenBank/DDBJ databases">
        <title>Deep-cultivation of Planctomycetes and their phenomic and genomic characterization uncovers novel biology.</title>
        <authorList>
            <person name="Wiegand S."/>
            <person name="Jogler M."/>
            <person name="Boedeker C."/>
            <person name="Pinto D."/>
            <person name="Vollmers J."/>
            <person name="Rivas-Marin E."/>
            <person name="Kohn T."/>
            <person name="Peeters S.H."/>
            <person name="Heuer A."/>
            <person name="Rast P."/>
            <person name="Oberbeckmann S."/>
            <person name="Bunk B."/>
            <person name="Jeske O."/>
            <person name="Meyerdierks A."/>
            <person name="Storesund J.E."/>
            <person name="Kallscheuer N."/>
            <person name="Luecker S."/>
            <person name="Lage O.M."/>
            <person name="Pohl T."/>
            <person name="Merkel B.J."/>
            <person name="Hornburger P."/>
            <person name="Mueller R.-W."/>
            <person name="Bruemmer F."/>
            <person name="Labrenz M."/>
            <person name="Spormann A.M."/>
            <person name="Op den Camp H."/>
            <person name="Overmann J."/>
            <person name="Amann R."/>
            <person name="Jetten M.S.M."/>
            <person name="Mascher T."/>
            <person name="Medema M.H."/>
            <person name="Devos D.P."/>
            <person name="Kaster A.-K."/>
            <person name="Ovreas L."/>
            <person name="Rohde M."/>
            <person name="Galperin M.Y."/>
            <person name="Jogler C."/>
        </authorList>
    </citation>
    <scope>NUCLEOTIDE SEQUENCE [LARGE SCALE GENOMIC DNA]</scope>
    <source>
        <strain evidence="3 5">DSM 8797</strain>
    </source>
</reference>
<keyword evidence="5" id="KW-1185">Reference proteome</keyword>
<dbReference type="RefSeq" id="WP_002647277.1">
    <property type="nucleotide sequence ID" value="NZ_CAXAST010000008.1"/>
</dbReference>
<evidence type="ECO:0000313" key="2">
    <source>
        <dbReference type="EMBL" id="HCO22137.1"/>
    </source>
</evidence>
<accession>A0A3D3R2D4</accession>
<evidence type="ECO:0000313" key="3">
    <source>
        <dbReference type="EMBL" id="QEG14618.1"/>
    </source>
</evidence>
<feature type="domain" description="Putative regulatory protein FmdB zinc ribbon" evidence="1">
    <location>
        <begin position="1"/>
        <end position="45"/>
    </location>
</feature>
<name>A0A3D3R2D4_9PLAN</name>
<dbReference type="EMBL" id="CP042910">
    <property type="protein sequence ID" value="QEG14618.1"/>
    <property type="molecule type" value="Genomic_DNA"/>
</dbReference>
<accession>A0A517X599</accession>
<sequence>MPTYVYEVVLPDGTAGERFEVIQRMSDPILTTHPETGEPVRKVITAAYFSGKWSDAEAKRTINDDKRLGELGFTKYVKSSKGTYEKRAGDGPDLISAD</sequence>
<organism evidence="2 4">
    <name type="scientific">Gimesia maris</name>
    <dbReference type="NCBI Taxonomy" id="122"/>
    <lineage>
        <taxon>Bacteria</taxon>
        <taxon>Pseudomonadati</taxon>
        <taxon>Planctomycetota</taxon>
        <taxon>Planctomycetia</taxon>
        <taxon>Planctomycetales</taxon>
        <taxon>Planctomycetaceae</taxon>
        <taxon>Gimesia</taxon>
    </lineage>
</organism>
<reference evidence="2 4" key="1">
    <citation type="journal article" date="2018" name="Nat. Biotechnol.">
        <title>A standardized bacterial taxonomy based on genome phylogeny substantially revises the tree of life.</title>
        <authorList>
            <person name="Parks D.H."/>
            <person name="Chuvochina M."/>
            <person name="Waite D.W."/>
            <person name="Rinke C."/>
            <person name="Skarshewski A."/>
            <person name="Chaumeil P.A."/>
            <person name="Hugenholtz P."/>
        </authorList>
    </citation>
    <scope>NUCLEOTIDE SEQUENCE [LARGE SCALE GENOMIC DNA]</scope>
    <source>
        <strain evidence="2">UBA9375</strain>
    </source>
</reference>
<gene>
    <name evidence="2" type="ORF">DIT97_03375</name>
    <name evidence="3" type="ORF">GmarT_04540</name>
</gene>
<dbReference type="AlphaFoldDB" id="A0A3D3R2D4"/>
<dbReference type="GeneID" id="98645138"/>
<proteinExistence type="predicted"/>
<dbReference type="Proteomes" id="UP000322887">
    <property type="component" value="Chromosome"/>
</dbReference>
<evidence type="ECO:0000313" key="4">
    <source>
        <dbReference type="Proteomes" id="UP000263642"/>
    </source>
</evidence>
<dbReference type="SMART" id="SM00834">
    <property type="entry name" value="CxxC_CXXC_SSSS"/>
    <property type="match status" value="1"/>
</dbReference>
<evidence type="ECO:0000313" key="5">
    <source>
        <dbReference type="Proteomes" id="UP000322887"/>
    </source>
</evidence>
<dbReference type="InterPro" id="IPR013429">
    <property type="entry name" value="Regulatory_FmdB_Zinc_ribbon"/>
</dbReference>
<dbReference type="Proteomes" id="UP000263642">
    <property type="component" value="Unassembled WGS sequence"/>
</dbReference>
<dbReference type="EMBL" id="DQAY01000022">
    <property type="protein sequence ID" value="HCO22137.1"/>
    <property type="molecule type" value="Genomic_DNA"/>
</dbReference>
<protein>
    <submittedName>
        <fullName evidence="2">FmdB family transcriptional regulator</fullName>
    </submittedName>
    <submittedName>
        <fullName evidence="3">Zinc ribbon domain protein</fullName>
    </submittedName>
</protein>
<evidence type="ECO:0000259" key="1">
    <source>
        <dbReference type="SMART" id="SM00834"/>
    </source>
</evidence>